<evidence type="ECO:0000313" key="3">
    <source>
        <dbReference type="Proteomes" id="UP000199561"/>
    </source>
</evidence>
<accession>A0A1I4KWB0</accession>
<reference evidence="2 3" key="1">
    <citation type="submission" date="2016-10" db="EMBL/GenBank/DDBJ databases">
        <authorList>
            <person name="de Groot N.N."/>
        </authorList>
    </citation>
    <scope>NUCLEOTIDE SEQUENCE [LARGE SCALE GENOMIC DNA]</scope>
    <source>
        <strain evidence="2 3">Nm146</strain>
    </source>
</reference>
<feature type="transmembrane region" description="Helical" evidence="1">
    <location>
        <begin position="12"/>
        <end position="29"/>
    </location>
</feature>
<gene>
    <name evidence="2" type="ORF">SAMN05421880_10158</name>
</gene>
<dbReference type="RefSeq" id="WP_143068188.1">
    <property type="nucleotide sequence ID" value="NZ_FOUF01000001.1"/>
</dbReference>
<dbReference type="STRING" id="52442.SAMN05421880_10158"/>
<keyword evidence="1" id="KW-0812">Transmembrane</keyword>
<dbReference type="AlphaFoldDB" id="A0A1I4KWB0"/>
<feature type="transmembrane region" description="Helical" evidence="1">
    <location>
        <begin position="925"/>
        <end position="942"/>
    </location>
</feature>
<feature type="transmembrane region" description="Helical" evidence="1">
    <location>
        <begin position="715"/>
        <end position="738"/>
    </location>
</feature>
<keyword evidence="1" id="KW-0472">Membrane</keyword>
<evidence type="ECO:0000313" key="2">
    <source>
        <dbReference type="EMBL" id="SFL82707.1"/>
    </source>
</evidence>
<proteinExistence type="predicted"/>
<organism evidence="2 3">
    <name type="scientific">Nitrosomonas nitrosa</name>
    <dbReference type="NCBI Taxonomy" id="52442"/>
    <lineage>
        <taxon>Bacteria</taxon>
        <taxon>Pseudomonadati</taxon>
        <taxon>Pseudomonadota</taxon>
        <taxon>Betaproteobacteria</taxon>
        <taxon>Nitrosomonadales</taxon>
        <taxon>Nitrosomonadaceae</taxon>
        <taxon>Nitrosomonas</taxon>
    </lineage>
</organism>
<protein>
    <submittedName>
        <fullName evidence="2">Uncharacterized protein</fullName>
    </submittedName>
</protein>
<feature type="transmembrane region" description="Helical" evidence="1">
    <location>
        <begin position="850"/>
        <end position="871"/>
    </location>
</feature>
<evidence type="ECO:0000256" key="1">
    <source>
        <dbReference type="SAM" id="Phobius"/>
    </source>
</evidence>
<feature type="transmembrane region" description="Helical" evidence="1">
    <location>
        <begin position="629"/>
        <end position="649"/>
    </location>
</feature>
<feature type="transmembrane region" description="Helical" evidence="1">
    <location>
        <begin position="954"/>
        <end position="974"/>
    </location>
</feature>
<feature type="transmembrane region" description="Helical" evidence="1">
    <location>
        <begin position="669"/>
        <end position="695"/>
    </location>
</feature>
<dbReference type="Proteomes" id="UP000199561">
    <property type="component" value="Unassembled WGS sequence"/>
</dbReference>
<keyword evidence="3" id="KW-1185">Reference proteome</keyword>
<keyword evidence="1" id="KW-1133">Transmembrane helix</keyword>
<dbReference type="EMBL" id="FOUF01000001">
    <property type="protein sequence ID" value="SFL82707.1"/>
    <property type="molecule type" value="Genomic_DNA"/>
</dbReference>
<name>A0A1I4KWB0_9PROT</name>
<sequence length="1057" mass="119062">MNMQHDRKGLLINPLPIIMLLLLAAGVLVKNMPLESARPSDADRVKFVPIGQQNVEARLWQDPFVAIEKHEERFVQSAATSADEYPDQTGPLAPEVLRARIETHRLANSKVTVLAVSVFGGSFAEAAESRRRSRVAVVSALGFHGYSPANPDAIGYFRMEQGKLLHAEEAASEHQVKQITIPFEWFERDEPFASKVLLLWLNESLYEPALILDELPSLFGEVVLVGPAGSATLMKLVRSANTAQRDQPPLIKMFSPSATITDCNLSDALGTSNQQPWQCFLDRDHYRQILEKRNIVRTIGTDDVLAVTLLWELWQRGVNRQRSWMPEGEQEVAVSRQDEPCKDGLVLISEWDSAYARTLSQNLMDSFAALCKTNRGTSPPVHRYHYLRGLDGVLPSGEKPAVKSVQKHDSSQTMDLRAQLEAAPPEHAEGLSQYDYLRRLAGEIVKLDRDPQFAAHGVKAIGIVGSDVYDKLLILQALRGYFKGKIFFTTDLDARYLHADQKDWVRNLVVASNFGLALHPLLQQSSLPFRDGYQTSVYLASLMALSAEPYEHWSGQIQKWLRPQIYEIGRTEAVLVASPAVEDLANWINGHNPTGESRINYATLCNDWTACDQITPIKQLGIFTISQPWMIGLAGLLLVIWISITSRHAQQLISVFIHSFRSSHRLSKYSYPAIFWAIVLIVITFPVLMLIYQAMQASIEQGTGEPYVWLEGVSVWPNLVIRFIGLITMLALIGIFIVRIQRQALAIAERFSLAMPATWSLARSRFSAIVTGPYVDLLAFDAEGKAKTMTATGEAEVSTLWQNYLRATSWREMIGWIALSTVIVFVLSLVIFSIFEIPSFPHRGELVRHLHYALIIMTAPVLWLIIFWIGYESRACMRFIDALGTVHRQWPTHLLDREANETGLQRPYLDDYLDFQLIVAATKRIQWLIYLPFVSILFMVIARSDLFDAMDFPLVLILIVIVALLYTLYTARLLSISAATLRAKVLAHYEEVLLRLAQPQVQLHITAEQIKQLIERIRNTREGAFAPLTQQPAIQALLLPFGGFGGAQLIDYLFTFL</sequence>
<feature type="transmembrane region" description="Helical" evidence="1">
    <location>
        <begin position="813"/>
        <end position="835"/>
    </location>
</feature>